<dbReference type="AlphaFoldDB" id="A0A4U2ZAQ3"/>
<name>A0A4U2ZAQ3_9BACI</name>
<dbReference type="EMBL" id="SZPU01000022">
    <property type="protein sequence ID" value="TKI70131.1"/>
    <property type="molecule type" value="Genomic_DNA"/>
</dbReference>
<gene>
    <name evidence="2" type="ORF">FC756_08485</name>
</gene>
<accession>A0A4U2ZAQ3</accession>
<keyword evidence="1" id="KW-1133">Transmembrane helix</keyword>
<keyword evidence="1" id="KW-0812">Transmembrane</keyword>
<keyword evidence="1" id="KW-0472">Membrane</keyword>
<reference evidence="2 3" key="1">
    <citation type="submission" date="2019-04" db="EMBL/GenBank/DDBJ databases">
        <title>Lysinibacillus genome sequencing.</title>
        <authorList>
            <person name="Dunlap C."/>
        </authorList>
    </citation>
    <scope>NUCLEOTIDE SEQUENCE [LARGE SCALE GENOMIC DNA]</scope>
    <source>
        <strain evidence="2 3">CCTCC AB 2010389</strain>
    </source>
</reference>
<dbReference type="Proteomes" id="UP000308744">
    <property type="component" value="Unassembled WGS sequence"/>
</dbReference>
<feature type="transmembrane region" description="Helical" evidence="1">
    <location>
        <begin position="68"/>
        <end position="88"/>
    </location>
</feature>
<dbReference type="RefSeq" id="WP_107893843.1">
    <property type="nucleotide sequence ID" value="NZ_PYWM01000001.1"/>
</dbReference>
<sequence>MSQNERYYLIYNYKKIHSEFKSHLNQKIYVDSHINNYVQNSMNEFSDEELEVMRESTLKYKERNSLEATVGISALTAIFTLFAILVAISESNGVEVIFIILGFYALMVGCMTTYIFKKDSQIIRTANLLDIAIRLRKQKNYC</sequence>
<organism evidence="2 3">
    <name type="scientific">Lysinibacillus mangiferihumi</name>
    <dbReference type="NCBI Taxonomy" id="1130819"/>
    <lineage>
        <taxon>Bacteria</taxon>
        <taxon>Bacillati</taxon>
        <taxon>Bacillota</taxon>
        <taxon>Bacilli</taxon>
        <taxon>Bacillales</taxon>
        <taxon>Bacillaceae</taxon>
        <taxon>Lysinibacillus</taxon>
    </lineage>
</organism>
<evidence type="ECO:0000313" key="2">
    <source>
        <dbReference type="EMBL" id="TKI70131.1"/>
    </source>
</evidence>
<evidence type="ECO:0000313" key="3">
    <source>
        <dbReference type="Proteomes" id="UP000308744"/>
    </source>
</evidence>
<evidence type="ECO:0000256" key="1">
    <source>
        <dbReference type="SAM" id="Phobius"/>
    </source>
</evidence>
<keyword evidence="3" id="KW-1185">Reference proteome</keyword>
<comment type="caution">
    <text evidence="2">The sequence shown here is derived from an EMBL/GenBank/DDBJ whole genome shotgun (WGS) entry which is preliminary data.</text>
</comment>
<protein>
    <submittedName>
        <fullName evidence="2">Uncharacterized protein</fullName>
    </submittedName>
</protein>
<feature type="transmembrane region" description="Helical" evidence="1">
    <location>
        <begin position="94"/>
        <end position="116"/>
    </location>
</feature>
<proteinExistence type="predicted"/>